<accession>A0A4Z1K042</accession>
<dbReference type="AlphaFoldDB" id="A0A4Z1K042"/>
<dbReference type="Pfam" id="PF20150">
    <property type="entry name" value="2EXR"/>
    <property type="match status" value="1"/>
</dbReference>
<evidence type="ECO:0000313" key="2">
    <source>
        <dbReference type="EMBL" id="TGO76902.1"/>
    </source>
</evidence>
<name>A0A4Z1K042_9HELO</name>
<dbReference type="InterPro" id="IPR045518">
    <property type="entry name" value="2EXR"/>
</dbReference>
<dbReference type="EMBL" id="PQXM01000131">
    <property type="protein sequence ID" value="TGO76902.1"/>
    <property type="molecule type" value="Genomic_DNA"/>
</dbReference>
<protein>
    <recommendedName>
        <fullName evidence="1">2EXR domain-containing protein</fullName>
    </recommendedName>
</protein>
<comment type="caution">
    <text evidence="2">The sequence shown here is derived from an EMBL/GenBank/DDBJ whole genome shotgun (WGS) entry which is preliminary data.</text>
</comment>
<proteinExistence type="predicted"/>
<sequence>MVQYSHVRGGLKPKTRIVVSKALARLSPRRIRERRNYKRFVAEPVDSESICFTNLPYEIRLMIWRECFESRVVTICAHRICSWTDGLREYKPAVSSVRAIMPLTLRINRESRFETLRHYPDLIQNPGLFRDPVYFNPQLDKLAIHVLDKDRYSACLPQLFHRDRKSRIMADQCLCLTILALAEISIYSPSMCKMVRFLISRHGALCDRHKCYGNLFPRYRKIMGKFYQLKTIVVQSPNFNETMVINNISKDCSWTMRKRVWKAIKSRENFEDDNWRITKTDDHNLPLLY</sequence>
<keyword evidence="3" id="KW-1185">Reference proteome</keyword>
<dbReference type="PANTHER" id="PTHR35910">
    <property type="entry name" value="2EXR DOMAIN-CONTAINING PROTEIN"/>
    <property type="match status" value="1"/>
</dbReference>
<feature type="domain" description="2EXR" evidence="1">
    <location>
        <begin position="51"/>
        <end position="141"/>
    </location>
</feature>
<organism evidence="2 3">
    <name type="scientific">Botrytis elliptica</name>
    <dbReference type="NCBI Taxonomy" id="278938"/>
    <lineage>
        <taxon>Eukaryota</taxon>
        <taxon>Fungi</taxon>
        <taxon>Dikarya</taxon>
        <taxon>Ascomycota</taxon>
        <taxon>Pezizomycotina</taxon>
        <taxon>Leotiomycetes</taxon>
        <taxon>Helotiales</taxon>
        <taxon>Sclerotiniaceae</taxon>
        <taxon>Botrytis</taxon>
    </lineage>
</organism>
<dbReference type="PANTHER" id="PTHR35910:SF1">
    <property type="entry name" value="2EXR DOMAIN-CONTAINING PROTEIN"/>
    <property type="match status" value="1"/>
</dbReference>
<dbReference type="Proteomes" id="UP000297229">
    <property type="component" value="Unassembled WGS sequence"/>
</dbReference>
<reference evidence="2 3" key="1">
    <citation type="submission" date="2017-12" db="EMBL/GenBank/DDBJ databases">
        <title>Comparative genomics of Botrytis spp.</title>
        <authorList>
            <person name="Valero-Jimenez C.A."/>
            <person name="Tapia P."/>
            <person name="Veloso J."/>
            <person name="Silva-Moreno E."/>
            <person name="Staats M."/>
            <person name="Valdes J.H."/>
            <person name="Van Kan J.A.L."/>
        </authorList>
    </citation>
    <scope>NUCLEOTIDE SEQUENCE [LARGE SCALE GENOMIC DNA]</scope>
    <source>
        <strain evidence="2 3">Be9601</strain>
    </source>
</reference>
<evidence type="ECO:0000313" key="3">
    <source>
        <dbReference type="Proteomes" id="UP000297229"/>
    </source>
</evidence>
<gene>
    <name evidence="2" type="ORF">BELL_0132g00190</name>
</gene>
<evidence type="ECO:0000259" key="1">
    <source>
        <dbReference type="Pfam" id="PF20150"/>
    </source>
</evidence>